<evidence type="ECO:0000256" key="15">
    <source>
        <dbReference type="SAM" id="Phobius"/>
    </source>
</evidence>
<dbReference type="GO" id="GO:0090563">
    <property type="term" value="F:protein-phosphocysteine-sugar phosphotransferase activity"/>
    <property type="evidence" value="ECO:0007669"/>
    <property type="project" value="TreeGrafter"/>
</dbReference>
<evidence type="ECO:0000259" key="17">
    <source>
        <dbReference type="PROSITE" id="PS51099"/>
    </source>
</evidence>
<keyword evidence="7" id="KW-0762">Sugar transport</keyword>
<gene>
    <name evidence="20" type="ORF">HHM13_08340</name>
    <name evidence="19" type="ORF">HHM24_09590</name>
</gene>
<dbReference type="NCBIfam" id="TIGR00829">
    <property type="entry name" value="FRU"/>
    <property type="match status" value="1"/>
</dbReference>
<feature type="domain" description="PTS EIIB type-2" evidence="17">
    <location>
        <begin position="1"/>
        <end position="98"/>
    </location>
</feature>
<dbReference type="GO" id="GO:0005351">
    <property type="term" value="F:carbohydrate:proton symporter activity"/>
    <property type="evidence" value="ECO:0007669"/>
    <property type="project" value="InterPro"/>
</dbReference>
<keyword evidence="13 15" id="KW-0472">Membrane</keyword>
<dbReference type="GO" id="GO:0016301">
    <property type="term" value="F:kinase activity"/>
    <property type="evidence" value="ECO:0007669"/>
    <property type="project" value="UniProtKB-KW"/>
</dbReference>
<dbReference type="Proteomes" id="UP000550736">
    <property type="component" value="Unassembled WGS sequence"/>
</dbReference>
<dbReference type="InterPro" id="IPR003501">
    <property type="entry name" value="PTS_EIIB_2/3"/>
</dbReference>
<feature type="transmembrane region" description="Helical" evidence="15">
    <location>
        <begin position="301"/>
        <end position="319"/>
    </location>
</feature>
<keyword evidence="6" id="KW-0597">Phosphoprotein</keyword>
<evidence type="ECO:0000256" key="11">
    <source>
        <dbReference type="ARBA" id="ARBA00022777"/>
    </source>
</evidence>
<dbReference type="CDD" id="cd05569">
    <property type="entry name" value="PTS_IIB_fructose"/>
    <property type="match status" value="1"/>
</dbReference>
<evidence type="ECO:0000256" key="1">
    <source>
        <dbReference type="ARBA" id="ARBA00004429"/>
    </source>
</evidence>
<dbReference type="PROSITE" id="PS51094">
    <property type="entry name" value="PTS_EIIA_TYPE_2"/>
    <property type="match status" value="1"/>
</dbReference>
<dbReference type="PANTHER" id="PTHR30505:SF0">
    <property type="entry name" value="FRUCTOSE-LIKE PTS SYSTEM EIIBC COMPONENT-RELATED"/>
    <property type="match status" value="1"/>
</dbReference>
<dbReference type="InterPro" id="IPR006327">
    <property type="entry name" value="PTS_IIC_fruc"/>
</dbReference>
<dbReference type="SUPFAM" id="SSF52794">
    <property type="entry name" value="PTS system IIB component-like"/>
    <property type="match status" value="1"/>
</dbReference>
<proteinExistence type="predicted"/>
<keyword evidence="8" id="KW-0808">Transferase</keyword>
<keyword evidence="12 15" id="KW-1133">Transmembrane helix</keyword>
<feature type="domain" description="PTS EIIC type-2" evidence="18">
    <location>
        <begin position="129"/>
        <end position="473"/>
    </location>
</feature>
<keyword evidence="5" id="KW-1003">Cell membrane</keyword>
<dbReference type="FunFam" id="3.40.930.10:FF:000009">
    <property type="entry name" value="PTS system, fructose specific IIABC component"/>
    <property type="match status" value="1"/>
</dbReference>
<dbReference type="InterPro" id="IPR002178">
    <property type="entry name" value="PTS_EIIA_type-2_dom"/>
</dbReference>
<dbReference type="CDD" id="cd00211">
    <property type="entry name" value="PTS_IIA_fru"/>
    <property type="match status" value="1"/>
</dbReference>
<dbReference type="NCBIfam" id="TIGR01427">
    <property type="entry name" value="PTS_IIC_fructo"/>
    <property type="match status" value="1"/>
</dbReference>
<dbReference type="InterPro" id="IPR036095">
    <property type="entry name" value="PTS_EIIB-like_sf"/>
</dbReference>
<feature type="compositionally biased region" description="Polar residues" evidence="14">
    <location>
        <begin position="480"/>
        <end position="507"/>
    </location>
</feature>
<evidence type="ECO:0000256" key="3">
    <source>
        <dbReference type="ARBA" id="ARBA00011798"/>
    </source>
</evidence>
<dbReference type="EMBL" id="JABBMI010000069">
    <property type="protein sequence ID" value="NMK54973.1"/>
    <property type="molecule type" value="Genomic_DNA"/>
</dbReference>
<evidence type="ECO:0000256" key="2">
    <source>
        <dbReference type="ARBA" id="ARBA00004496"/>
    </source>
</evidence>
<evidence type="ECO:0000256" key="8">
    <source>
        <dbReference type="ARBA" id="ARBA00022679"/>
    </source>
</evidence>
<evidence type="ECO:0000256" key="14">
    <source>
        <dbReference type="SAM" id="MobiDB-lite"/>
    </source>
</evidence>
<evidence type="ECO:0000256" key="4">
    <source>
        <dbReference type="ARBA" id="ARBA00022448"/>
    </source>
</evidence>
<dbReference type="GO" id="GO:0009401">
    <property type="term" value="P:phosphoenolpyruvate-dependent sugar phosphotransferase system"/>
    <property type="evidence" value="ECO:0007669"/>
    <property type="project" value="UniProtKB-KW"/>
</dbReference>
<comment type="caution">
    <text evidence="20">The sequence shown here is derived from an EMBL/GenBank/DDBJ whole genome shotgun (WGS) entry which is preliminary data.</text>
</comment>
<dbReference type="GO" id="GO:0005737">
    <property type="term" value="C:cytoplasm"/>
    <property type="evidence" value="ECO:0007669"/>
    <property type="project" value="UniProtKB-SubCell"/>
</dbReference>
<feature type="transmembrane region" description="Helical" evidence="15">
    <location>
        <begin position="442"/>
        <end position="463"/>
    </location>
</feature>
<dbReference type="Pfam" id="PF02378">
    <property type="entry name" value="PTS_EIIC"/>
    <property type="match status" value="1"/>
</dbReference>
<feature type="transmembrane region" description="Helical" evidence="15">
    <location>
        <begin position="139"/>
        <end position="159"/>
    </location>
</feature>
<evidence type="ECO:0000256" key="6">
    <source>
        <dbReference type="ARBA" id="ARBA00022553"/>
    </source>
</evidence>
<dbReference type="FunFam" id="3.40.50.2300:FF:000014">
    <property type="entry name" value="PTS system fructose-like transporter subunit IIB"/>
    <property type="match status" value="1"/>
</dbReference>
<dbReference type="PANTHER" id="PTHR30505">
    <property type="entry name" value="FRUCTOSE-LIKE PERMEASE"/>
    <property type="match status" value="1"/>
</dbReference>
<evidence type="ECO:0000313" key="21">
    <source>
        <dbReference type="Proteomes" id="UP000538955"/>
    </source>
</evidence>
<keyword evidence="4" id="KW-0813">Transport</keyword>
<reference evidence="21 22" key="1">
    <citation type="submission" date="2020-04" db="EMBL/GenBank/DDBJ databases">
        <title>The Epidemiology and Molecular Characteristics of Linezolid-Resistant Staphylococcus capitis in Huashan Hospital, Shanghai.</title>
        <authorList>
            <person name="Ding L."/>
            <person name="Li P."/>
            <person name="Yang Y."/>
            <person name="Lin D."/>
            <person name="Xu X."/>
        </authorList>
    </citation>
    <scope>NUCLEOTIDE SEQUENCE [LARGE SCALE GENOMIC DNA]</scope>
    <source>
        <strain evidence="20 22">12-86</strain>
        <strain evidence="19 21">17-84</strain>
    </source>
</reference>
<sequence>MKILAITSCPNGIAHTYMAQEKLEQAAKEMGVDIKVETQGGVGAENILTAKEIKEADGIIIAADRQVDLSRFNGKRLINENVREGIHHPKQLIQRIIDQDARIYHGNDSETHSHNSEEDNEHKSGMQMVYQHLMNGVSFMVPFIVVGGLLMAIALTIGGEATSKGLVIPEHSFWKSIENIGSLSFKFMVPILAGYIAVSIADKPGLVPGMIGGAIAADGSLYGSTAGAGFLGGIVAGFLAGYIAKWIKQIKVPKAMAPIMPIIIIPIISSLIVGLIFIFVIGAPISSIFAALTTWLKGMQGANIIILALIIGAMIAFDMGGPINKVAFLFGSALIAEGNYAVMGMVAVAVCTPPIGLGLATFIQKRKFNKAEQEMGKASFTMGLFGITEGAIPFAAQDPLRTIPANMIGAMVASVIAALGGVGDRVAHGGPVVAVLGGIDKVLWFFIAVIIGSLVTMMTVLIFKRHTPVNEVNSHETDPTLENDSTSANDTTTQSNAATTAPQSEPTNESKEHEVFAENIIEISNTELTRDNAIDTLISKLNEHHYISNVEEVKEAIHKREAESTTAIGMNVAIPHAKSSAVNQPAVAVMQNRKGIQWESLDGSLPQLVFLIAVPNDSNDTHLRLLQRLSKALMHDDTRDNLVHAQDKNEIYNILKEI</sequence>
<dbReference type="AlphaFoldDB" id="A0A7X9ZJK9"/>
<dbReference type="InterPro" id="IPR016152">
    <property type="entry name" value="PTrfase/Anion_transptr"/>
</dbReference>
<accession>A0A7X9ZJK9</accession>
<evidence type="ECO:0000256" key="7">
    <source>
        <dbReference type="ARBA" id="ARBA00022597"/>
    </source>
</evidence>
<evidence type="ECO:0000256" key="9">
    <source>
        <dbReference type="ARBA" id="ARBA00022683"/>
    </source>
</evidence>
<evidence type="ECO:0000256" key="13">
    <source>
        <dbReference type="ARBA" id="ARBA00023136"/>
    </source>
</evidence>
<dbReference type="GO" id="GO:0005886">
    <property type="term" value="C:plasma membrane"/>
    <property type="evidence" value="ECO:0007669"/>
    <property type="project" value="UniProtKB-SubCell"/>
</dbReference>
<dbReference type="InterPro" id="IPR050864">
    <property type="entry name" value="Bacterial_PTS_Sugar_Transport"/>
</dbReference>
<dbReference type="Gene3D" id="3.40.930.10">
    <property type="entry name" value="Mannitol-specific EII, Chain A"/>
    <property type="match status" value="1"/>
</dbReference>
<evidence type="ECO:0000259" key="16">
    <source>
        <dbReference type="PROSITE" id="PS51094"/>
    </source>
</evidence>
<dbReference type="InterPro" id="IPR013014">
    <property type="entry name" value="PTS_EIIC_2"/>
</dbReference>
<dbReference type="PROSITE" id="PS00372">
    <property type="entry name" value="PTS_EIIA_TYPE_2_HIS"/>
    <property type="match status" value="1"/>
</dbReference>
<feature type="domain" description="PTS EIIA type-2" evidence="16">
    <location>
        <begin position="514"/>
        <end position="658"/>
    </location>
</feature>
<keyword evidence="10 15" id="KW-0812">Transmembrane</keyword>
<dbReference type="GO" id="GO:0022877">
    <property type="term" value="F:protein-N(PI)-phosphohistidine-fructose phosphotransferase system transporter activity"/>
    <property type="evidence" value="ECO:0007669"/>
    <property type="project" value="InterPro"/>
</dbReference>
<dbReference type="InterPro" id="IPR013011">
    <property type="entry name" value="PTS_EIIB_2"/>
</dbReference>
<feature type="transmembrane region" description="Helical" evidence="15">
    <location>
        <begin position="256"/>
        <end position="281"/>
    </location>
</feature>
<keyword evidence="21" id="KW-1185">Reference proteome</keyword>
<dbReference type="PROSITE" id="PS51104">
    <property type="entry name" value="PTS_EIIC_TYPE_2"/>
    <property type="match status" value="1"/>
</dbReference>
<feature type="transmembrane region" description="Helical" evidence="15">
    <location>
        <begin position="180"/>
        <end position="201"/>
    </location>
</feature>
<evidence type="ECO:0000256" key="10">
    <source>
        <dbReference type="ARBA" id="ARBA00022692"/>
    </source>
</evidence>
<keyword evidence="11" id="KW-0418">Kinase</keyword>
<dbReference type="Proteomes" id="UP000538955">
    <property type="component" value="Unassembled WGS sequence"/>
</dbReference>
<dbReference type="InterPro" id="IPR003352">
    <property type="entry name" value="PTS_EIIC"/>
</dbReference>
<organism evidence="20 22">
    <name type="scientific">Staphylococcus capitis</name>
    <dbReference type="NCBI Taxonomy" id="29388"/>
    <lineage>
        <taxon>Bacteria</taxon>
        <taxon>Bacillati</taxon>
        <taxon>Bacillota</taxon>
        <taxon>Bacilli</taxon>
        <taxon>Bacillales</taxon>
        <taxon>Staphylococcaceae</taxon>
        <taxon>Staphylococcus</taxon>
    </lineage>
</organism>
<dbReference type="InterPro" id="IPR004715">
    <property type="entry name" value="PTS_IIA_fruc"/>
</dbReference>
<feature type="region of interest" description="Disordered" evidence="14">
    <location>
        <begin position="471"/>
        <end position="513"/>
    </location>
</feature>
<evidence type="ECO:0000256" key="5">
    <source>
        <dbReference type="ARBA" id="ARBA00022475"/>
    </source>
</evidence>
<protein>
    <submittedName>
        <fullName evidence="20">PTS transporter subunit EIIA</fullName>
    </submittedName>
</protein>
<dbReference type="RefSeq" id="WP_030062680.1">
    <property type="nucleotide sequence ID" value="NZ_AP014956.1"/>
</dbReference>
<evidence type="ECO:0000259" key="18">
    <source>
        <dbReference type="PROSITE" id="PS51104"/>
    </source>
</evidence>
<dbReference type="Pfam" id="PF00359">
    <property type="entry name" value="PTS_EIIA_2"/>
    <property type="match status" value="1"/>
</dbReference>
<evidence type="ECO:0000313" key="20">
    <source>
        <dbReference type="EMBL" id="NMK98098.1"/>
    </source>
</evidence>
<name>A0A7X9ZJK9_STACP</name>
<evidence type="ECO:0000313" key="19">
    <source>
        <dbReference type="EMBL" id="NMK54973.1"/>
    </source>
</evidence>
<dbReference type="InterPro" id="IPR003353">
    <property type="entry name" value="PTS_IIB_fruc"/>
</dbReference>
<dbReference type="Pfam" id="PF02302">
    <property type="entry name" value="PTS_IIB"/>
    <property type="match status" value="1"/>
</dbReference>
<evidence type="ECO:0000313" key="22">
    <source>
        <dbReference type="Proteomes" id="UP000550736"/>
    </source>
</evidence>
<feature type="transmembrane region" description="Helical" evidence="15">
    <location>
        <begin position="403"/>
        <end position="422"/>
    </location>
</feature>
<dbReference type="EMBL" id="JABBLX010000023">
    <property type="protein sequence ID" value="NMK98098.1"/>
    <property type="molecule type" value="Genomic_DNA"/>
</dbReference>
<dbReference type="NCBIfam" id="TIGR00848">
    <property type="entry name" value="fruA"/>
    <property type="match status" value="1"/>
</dbReference>
<dbReference type="PROSITE" id="PS51099">
    <property type="entry name" value="PTS_EIIB_TYPE_2"/>
    <property type="match status" value="1"/>
</dbReference>
<dbReference type="Gene3D" id="3.40.50.2300">
    <property type="match status" value="1"/>
</dbReference>
<feature type="transmembrane region" description="Helical" evidence="15">
    <location>
        <begin position="221"/>
        <end position="244"/>
    </location>
</feature>
<comment type="subcellular location">
    <subcellularLocation>
        <location evidence="1">Cell inner membrane</location>
        <topology evidence="1">Multi-pass membrane protein</topology>
    </subcellularLocation>
    <subcellularLocation>
        <location evidence="2">Cytoplasm</location>
    </subcellularLocation>
</comment>
<comment type="subunit">
    <text evidence="3">Homodimer or homotrimer. Seems to be a monomer when not phosphorylated.</text>
</comment>
<dbReference type="SUPFAM" id="SSF55804">
    <property type="entry name" value="Phoshotransferase/anion transport protein"/>
    <property type="match status" value="1"/>
</dbReference>
<feature type="transmembrane region" description="Helical" evidence="15">
    <location>
        <begin position="340"/>
        <end position="363"/>
    </location>
</feature>
<keyword evidence="9" id="KW-0598">Phosphotransferase system</keyword>
<evidence type="ECO:0000256" key="12">
    <source>
        <dbReference type="ARBA" id="ARBA00022989"/>
    </source>
</evidence>